<dbReference type="SUPFAM" id="SSF53098">
    <property type="entry name" value="Ribonuclease H-like"/>
    <property type="match status" value="1"/>
</dbReference>
<comment type="similarity">
    <text evidence="1">Belongs to the transposase 11 family.</text>
</comment>
<evidence type="ECO:0000313" key="7">
    <source>
        <dbReference type="Proteomes" id="UP001595818"/>
    </source>
</evidence>
<dbReference type="Gene3D" id="3.90.350.10">
    <property type="entry name" value="Transposase Inhibitor Protein From Tn5, Chain A, domain 1"/>
    <property type="match status" value="1"/>
</dbReference>
<accession>A0ABV9T8G8</accession>
<sequence length="439" mass="50680">MFSKEVLDALARETGFIRRVRKISALDFVESLVFNGEKHGRLSLLDISCDYMEDTGIAISREAIHKHFTPEAVEFFKALFTRQLSCQLVREAGELPGNGFFSGIHIKDSTKYSLPIALEEDYPGYNSFNKASSLMNLQYEFDLLTMSCRSLEMTRATRNDQQDSKETVGQLQAGSLNIRDLGYITLPYLLSVVEAEAYYLNRLHKVGLYLPGQEGGFSPLDWKGLDRKMKKTGMDSYETEAYMGSKEKLKTRLVLIPVPKQVAAERIRKAGQSGNRTKGYKLSDEYRIKAHYNLFITNVPQDVLSTKQVIEAYKLRWQVELIFKTWKSNLDIDSIRAMKKERMECQLLAKLIWILLNTSILSVANQLLESNRCHKRCSYPKFFKMARMFTSRMRAKISCHRDLANWFITSLVPIIPKLTVEKRLKQKPHHQILYDLFYA</sequence>
<evidence type="ECO:0000259" key="5">
    <source>
        <dbReference type="Pfam" id="PF01609"/>
    </source>
</evidence>
<name>A0ABV9T8G8_9BACT</name>
<dbReference type="Pfam" id="PF01609">
    <property type="entry name" value="DDE_Tnp_1"/>
    <property type="match status" value="1"/>
</dbReference>
<protein>
    <submittedName>
        <fullName evidence="6">IS4 family transposase</fullName>
    </submittedName>
</protein>
<evidence type="ECO:0000313" key="6">
    <source>
        <dbReference type="EMBL" id="MFC4875100.1"/>
    </source>
</evidence>
<evidence type="ECO:0000256" key="4">
    <source>
        <dbReference type="ARBA" id="ARBA00023172"/>
    </source>
</evidence>
<dbReference type="NCBIfam" id="NF033592">
    <property type="entry name" value="transpos_IS4_1"/>
    <property type="match status" value="1"/>
</dbReference>
<dbReference type="PANTHER" id="PTHR33258:SF1">
    <property type="entry name" value="TRANSPOSASE INSL FOR INSERTION SEQUENCE ELEMENT IS186A-RELATED"/>
    <property type="match status" value="1"/>
</dbReference>
<organism evidence="6 7">
    <name type="scientific">Negadavirga shengliensis</name>
    <dbReference type="NCBI Taxonomy" id="1389218"/>
    <lineage>
        <taxon>Bacteria</taxon>
        <taxon>Pseudomonadati</taxon>
        <taxon>Bacteroidota</taxon>
        <taxon>Cytophagia</taxon>
        <taxon>Cytophagales</taxon>
        <taxon>Cyclobacteriaceae</taxon>
        <taxon>Negadavirga</taxon>
    </lineage>
</organism>
<dbReference type="PANTHER" id="PTHR33258">
    <property type="entry name" value="TRANSPOSASE INSL FOR INSERTION SEQUENCE ELEMENT IS186A-RELATED"/>
    <property type="match status" value="1"/>
</dbReference>
<evidence type="ECO:0000256" key="3">
    <source>
        <dbReference type="ARBA" id="ARBA00023125"/>
    </source>
</evidence>
<evidence type="ECO:0000256" key="2">
    <source>
        <dbReference type="ARBA" id="ARBA00022578"/>
    </source>
</evidence>
<dbReference type="InterPro" id="IPR012337">
    <property type="entry name" value="RNaseH-like_sf"/>
</dbReference>
<comment type="caution">
    <text evidence="6">The sequence shown here is derived from an EMBL/GenBank/DDBJ whole genome shotgun (WGS) entry which is preliminary data.</text>
</comment>
<dbReference type="Proteomes" id="UP001595818">
    <property type="component" value="Unassembled WGS sequence"/>
</dbReference>
<reference evidence="7" key="1">
    <citation type="journal article" date="2019" name="Int. J. Syst. Evol. Microbiol.">
        <title>The Global Catalogue of Microorganisms (GCM) 10K type strain sequencing project: providing services to taxonomists for standard genome sequencing and annotation.</title>
        <authorList>
            <consortium name="The Broad Institute Genomics Platform"/>
            <consortium name="The Broad Institute Genome Sequencing Center for Infectious Disease"/>
            <person name="Wu L."/>
            <person name="Ma J."/>
        </authorList>
    </citation>
    <scope>NUCLEOTIDE SEQUENCE [LARGE SCALE GENOMIC DNA]</scope>
    <source>
        <strain evidence="7">CGMCC 4.7466</strain>
    </source>
</reference>
<keyword evidence="3" id="KW-0238">DNA-binding</keyword>
<evidence type="ECO:0000256" key="1">
    <source>
        <dbReference type="ARBA" id="ARBA00010075"/>
    </source>
</evidence>
<dbReference type="RefSeq" id="WP_377069589.1">
    <property type="nucleotide sequence ID" value="NZ_JBHSJJ010000044.1"/>
</dbReference>
<keyword evidence="7" id="KW-1185">Reference proteome</keyword>
<keyword evidence="4" id="KW-0233">DNA recombination</keyword>
<keyword evidence="2" id="KW-0815">Transposition</keyword>
<feature type="domain" description="Transposase IS4-like" evidence="5">
    <location>
        <begin position="108"/>
        <end position="354"/>
    </location>
</feature>
<proteinExistence type="inferred from homology"/>
<dbReference type="InterPro" id="IPR047952">
    <property type="entry name" value="Transpos_IS4"/>
</dbReference>
<dbReference type="EMBL" id="JBHSJJ010000044">
    <property type="protein sequence ID" value="MFC4875100.1"/>
    <property type="molecule type" value="Genomic_DNA"/>
</dbReference>
<dbReference type="InterPro" id="IPR002559">
    <property type="entry name" value="Transposase_11"/>
</dbReference>
<gene>
    <name evidence="6" type="ORF">ACFPFU_25620</name>
</gene>